<comment type="caution">
    <text evidence="1">The sequence shown here is derived from an EMBL/GenBank/DDBJ whole genome shotgun (WGS) entry which is preliminary data.</text>
</comment>
<gene>
    <name evidence="1" type="ORF">PYX00_008430</name>
</gene>
<dbReference type="AlphaFoldDB" id="A0AAW2HNA3"/>
<evidence type="ECO:0000313" key="1">
    <source>
        <dbReference type="EMBL" id="KAL0271290.1"/>
    </source>
</evidence>
<sequence>MNGNDKQICMSLSPDNSVNNIIKGDLFRISPYHSLQVAEIAPNRFKEDSSTVKRSGPIHVRYNPPIHLEDELKADERISI</sequence>
<dbReference type="EMBL" id="JARGDH010000004">
    <property type="protein sequence ID" value="KAL0271290.1"/>
    <property type="molecule type" value="Genomic_DNA"/>
</dbReference>
<accession>A0AAW2HNA3</accession>
<name>A0AAW2HNA3_9NEOP</name>
<protein>
    <submittedName>
        <fullName evidence="1">Uncharacterized protein</fullName>
    </submittedName>
</protein>
<proteinExistence type="predicted"/>
<organism evidence="1">
    <name type="scientific">Menopon gallinae</name>
    <name type="common">poultry shaft louse</name>
    <dbReference type="NCBI Taxonomy" id="328185"/>
    <lineage>
        <taxon>Eukaryota</taxon>
        <taxon>Metazoa</taxon>
        <taxon>Ecdysozoa</taxon>
        <taxon>Arthropoda</taxon>
        <taxon>Hexapoda</taxon>
        <taxon>Insecta</taxon>
        <taxon>Pterygota</taxon>
        <taxon>Neoptera</taxon>
        <taxon>Paraneoptera</taxon>
        <taxon>Psocodea</taxon>
        <taxon>Troctomorpha</taxon>
        <taxon>Phthiraptera</taxon>
        <taxon>Amblycera</taxon>
        <taxon>Menoponidae</taxon>
        <taxon>Menopon</taxon>
    </lineage>
</organism>
<reference evidence="1" key="1">
    <citation type="journal article" date="2024" name="Gigascience">
        <title>Chromosome-level genome of the poultry shaft louse Menopon gallinae provides insight into the host-switching and adaptive evolution of parasitic lice.</title>
        <authorList>
            <person name="Xu Y."/>
            <person name="Ma L."/>
            <person name="Liu S."/>
            <person name="Liang Y."/>
            <person name="Liu Q."/>
            <person name="He Z."/>
            <person name="Tian L."/>
            <person name="Duan Y."/>
            <person name="Cai W."/>
            <person name="Li H."/>
            <person name="Song F."/>
        </authorList>
    </citation>
    <scope>NUCLEOTIDE SEQUENCE</scope>
    <source>
        <strain evidence="1">Cailab_2023a</strain>
    </source>
</reference>